<comment type="subcellular location">
    <subcellularLocation>
        <location evidence="2 12">Cell inner membrane</location>
        <topology evidence="2 12">Single-pass membrane protein</topology>
    </subcellularLocation>
</comment>
<keyword evidence="8 12" id="KW-0812">Transmembrane</keyword>
<comment type="similarity">
    <text evidence="3 12">Belongs to the CcmD/CycX/HelD family.</text>
</comment>
<dbReference type="NCBIfam" id="TIGR03141">
    <property type="entry name" value="cytochro_ccmD"/>
    <property type="match status" value="1"/>
</dbReference>
<keyword evidence="5 12" id="KW-0813">Transport</keyword>
<keyword evidence="11 12" id="KW-0472">Membrane</keyword>
<keyword evidence="6 12" id="KW-1003">Cell membrane</keyword>
<evidence type="ECO:0000256" key="3">
    <source>
        <dbReference type="ARBA" id="ARBA00008741"/>
    </source>
</evidence>
<evidence type="ECO:0000256" key="1">
    <source>
        <dbReference type="ARBA" id="ARBA00002442"/>
    </source>
</evidence>
<evidence type="ECO:0000256" key="9">
    <source>
        <dbReference type="ARBA" id="ARBA00022748"/>
    </source>
</evidence>
<protein>
    <recommendedName>
        <fullName evidence="4 12">Heme exporter protein D</fullName>
    </recommendedName>
</protein>
<gene>
    <name evidence="13" type="ORF">V5J35_004620</name>
</gene>
<keyword evidence="7 12" id="KW-0997">Cell inner membrane</keyword>
<evidence type="ECO:0000256" key="12">
    <source>
        <dbReference type="RuleBase" id="RU363101"/>
    </source>
</evidence>
<evidence type="ECO:0000256" key="7">
    <source>
        <dbReference type="ARBA" id="ARBA00022519"/>
    </source>
</evidence>
<accession>A0ABV2SNT2</accession>
<proteinExistence type="inferred from homology"/>
<keyword evidence="14" id="KW-1185">Reference proteome</keyword>
<name>A0ABV2SNT2_9GAMM</name>
<evidence type="ECO:0000256" key="10">
    <source>
        <dbReference type="ARBA" id="ARBA00022989"/>
    </source>
</evidence>
<comment type="caution">
    <text evidence="13">The sequence shown here is derived from an EMBL/GenBank/DDBJ whole genome shotgun (WGS) entry which is preliminary data.</text>
</comment>
<feature type="transmembrane region" description="Helical" evidence="12">
    <location>
        <begin position="20"/>
        <end position="41"/>
    </location>
</feature>
<evidence type="ECO:0000313" key="13">
    <source>
        <dbReference type="EMBL" id="MET4759428.1"/>
    </source>
</evidence>
<reference evidence="13 14" key="1">
    <citation type="submission" date="2024-06" db="EMBL/GenBank/DDBJ databases">
        <title>Genomic Encyclopedia of Type Strains, Phase V (KMG-V): Genome sequencing to study the core and pangenomes of soil and plant-associated prokaryotes.</title>
        <authorList>
            <person name="Whitman W."/>
        </authorList>
    </citation>
    <scope>NUCLEOTIDE SEQUENCE [LARGE SCALE GENOMIC DNA]</scope>
    <source>
        <strain evidence="13 14">NE40</strain>
    </source>
</reference>
<evidence type="ECO:0000256" key="5">
    <source>
        <dbReference type="ARBA" id="ARBA00022448"/>
    </source>
</evidence>
<dbReference type="InterPro" id="IPR052075">
    <property type="entry name" value="Heme_exporter_D"/>
</dbReference>
<evidence type="ECO:0000256" key="8">
    <source>
        <dbReference type="ARBA" id="ARBA00022692"/>
    </source>
</evidence>
<evidence type="ECO:0000256" key="4">
    <source>
        <dbReference type="ARBA" id="ARBA00016461"/>
    </source>
</evidence>
<sequence>MMYFDSFSSLVHMDGHGIYVWSTYGIGMAVIAYNVIAPLLSRKKLLRRLSRQTVA</sequence>
<dbReference type="PANTHER" id="PTHR37531">
    <property type="entry name" value="HEME EXPORTER PROTEIN D"/>
    <property type="match status" value="1"/>
</dbReference>
<comment type="function">
    <text evidence="1 12">Required for the export of heme to the periplasm for the biogenesis of c-type cytochromes.</text>
</comment>
<evidence type="ECO:0000256" key="2">
    <source>
        <dbReference type="ARBA" id="ARBA00004377"/>
    </source>
</evidence>
<evidence type="ECO:0000313" key="14">
    <source>
        <dbReference type="Proteomes" id="UP001549366"/>
    </source>
</evidence>
<dbReference type="Pfam" id="PF04995">
    <property type="entry name" value="CcmD"/>
    <property type="match status" value="1"/>
</dbReference>
<evidence type="ECO:0000256" key="11">
    <source>
        <dbReference type="ARBA" id="ARBA00023136"/>
    </source>
</evidence>
<dbReference type="PANTHER" id="PTHR37531:SF1">
    <property type="entry name" value="HEME EXPORTER PROTEIN D"/>
    <property type="match status" value="1"/>
</dbReference>
<keyword evidence="10 12" id="KW-1133">Transmembrane helix</keyword>
<evidence type="ECO:0000256" key="6">
    <source>
        <dbReference type="ARBA" id="ARBA00022475"/>
    </source>
</evidence>
<dbReference type="InterPro" id="IPR007078">
    <property type="entry name" value="Haem_export_protD_CcmD"/>
</dbReference>
<dbReference type="Proteomes" id="UP001549366">
    <property type="component" value="Unassembled WGS sequence"/>
</dbReference>
<keyword evidence="9 12" id="KW-0201">Cytochrome c-type biogenesis</keyword>
<dbReference type="EMBL" id="JBEWTB010000002">
    <property type="protein sequence ID" value="MET4759428.1"/>
    <property type="molecule type" value="Genomic_DNA"/>
</dbReference>
<organism evidence="13 14">
    <name type="scientific">Endozoicomonas lisbonensis</name>
    <dbReference type="NCBI Taxonomy" id="3120522"/>
    <lineage>
        <taxon>Bacteria</taxon>
        <taxon>Pseudomonadati</taxon>
        <taxon>Pseudomonadota</taxon>
        <taxon>Gammaproteobacteria</taxon>
        <taxon>Oceanospirillales</taxon>
        <taxon>Endozoicomonadaceae</taxon>
        <taxon>Endozoicomonas</taxon>
    </lineage>
</organism>
<dbReference type="RefSeq" id="WP_419095773.1">
    <property type="nucleotide sequence ID" value="NZ_JBEWTA010000001.1"/>
</dbReference>